<name>A0A6A5V8T3_9PLEO</name>
<evidence type="ECO:0000313" key="3">
    <source>
        <dbReference type="Proteomes" id="UP000800036"/>
    </source>
</evidence>
<feature type="compositionally biased region" description="Basic and acidic residues" evidence="1">
    <location>
        <begin position="56"/>
        <end position="65"/>
    </location>
</feature>
<keyword evidence="3" id="KW-1185">Reference proteome</keyword>
<evidence type="ECO:0008006" key="4">
    <source>
        <dbReference type="Google" id="ProtNLM"/>
    </source>
</evidence>
<dbReference type="AlphaFoldDB" id="A0A6A5V8T3"/>
<organism evidence="2 3">
    <name type="scientific">Bimuria novae-zelandiae CBS 107.79</name>
    <dbReference type="NCBI Taxonomy" id="1447943"/>
    <lineage>
        <taxon>Eukaryota</taxon>
        <taxon>Fungi</taxon>
        <taxon>Dikarya</taxon>
        <taxon>Ascomycota</taxon>
        <taxon>Pezizomycotina</taxon>
        <taxon>Dothideomycetes</taxon>
        <taxon>Pleosporomycetidae</taxon>
        <taxon>Pleosporales</taxon>
        <taxon>Massarineae</taxon>
        <taxon>Didymosphaeriaceae</taxon>
        <taxon>Bimuria</taxon>
    </lineage>
</organism>
<evidence type="ECO:0000256" key="1">
    <source>
        <dbReference type="SAM" id="MobiDB-lite"/>
    </source>
</evidence>
<dbReference type="InterPro" id="IPR011990">
    <property type="entry name" value="TPR-like_helical_dom_sf"/>
</dbReference>
<feature type="non-terminal residue" evidence="2">
    <location>
        <position position="126"/>
    </location>
</feature>
<dbReference type="Pfam" id="PF13424">
    <property type="entry name" value="TPR_12"/>
    <property type="match status" value="1"/>
</dbReference>
<sequence>MRGSYSIAHEIAAKALAVKEKALGLDDQQTLTSLEVLESVLQDQGNYDEAEKLNRRALEGSEKELGGAAPFYADEREQPGGGAAGTGKVRGSREAQPASAGREGEGAWEAAPRYADFRLLPRSSLA</sequence>
<gene>
    <name evidence="2" type="ORF">BU23DRAFT_641442</name>
</gene>
<dbReference type="EMBL" id="ML976683">
    <property type="protein sequence ID" value="KAF1973060.1"/>
    <property type="molecule type" value="Genomic_DNA"/>
</dbReference>
<evidence type="ECO:0000313" key="2">
    <source>
        <dbReference type="EMBL" id="KAF1973060.1"/>
    </source>
</evidence>
<protein>
    <recommendedName>
        <fullName evidence="4">MalT-like TPR region domain-containing protein</fullName>
    </recommendedName>
</protein>
<reference evidence="2" key="1">
    <citation type="journal article" date="2020" name="Stud. Mycol.">
        <title>101 Dothideomycetes genomes: a test case for predicting lifestyles and emergence of pathogens.</title>
        <authorList>
            <person name="Haridas S."/>
            <person name="Albert R."/>
            <person name="Binder M."/>
            <person name="Bloem J."/>
            <person name="Labutti K."/>
            <person name="Salamov A."/>
            <person name="Andreopoulos B."/>
            <person name="Baker S."/>
            <person name="Barry K."/>
            <person name="Bills G."/>
            <person name="Bluhm B."/>
            <person name="Cannon C."/>
            <person name="Castanera R."/>
            <person name="Culley D."/>
            <person name="Daum C."/>
            <person name="Ezra D."/>
            <person name="Gonzalez J."/>
            <person name="Henrissat B."/>
            <person name="Kuo A."/>
            <person name="Liang C."/>
            <person name="Lipzen A."/>
            <person name="Lutzoni F."/>
            <person name="Magnuson J."/>
            <person name="Mondo S."/>
            <person name="Nolan M."/>
            <person name="Ohm R."/>
            <person name="Pangilinan J."/>
            <person name="Park H.-J."/>
            <person name="Ramirez L."/>
            <person name="Alfaro M."/>
            <person name="Sun H."/>
            <person name="Tritt A."/>
            <person name="Yoshinaga Y."/>
            <person name="Zwiers L.-H."/>
            <person name="Turgeon B."/>
            <person name="Goodwin S."/>
            <person name="Spatafora J."/>
            <person name="Crous P."/>
            <person name="Grigoriev I."/>
        </authorList>
    </citation>
    <scope>NUCLEOTIDE SEQUENCE</scope>
    <source>
        <strain evidence="2">CBS 107.79</strain>
    </source>
</reference>
<feature type="region of interest" description="Disordered" evidence="1">
    <location>
        <begin position="56"/>
        <end position="108"/>
    </location>
</feature>
<proteinExistence type="predicted"/>
<accession>A0A6A5V8T3</accession>
<dbReference type="OrthoDB" id="5986190at2759"/>
<dbReference type="Proteomes" id="UP000800036">
    <property type="component" value="Unassembled WGS sequence"/>
</dbReference>
<dbReference type="Gene3D" id="1.25.40.10">
    <property type="entry name" value="Tetratricopeptide repeat domain"/>
    <property type="match status" value="1"/>
</dbReference>